<feature type="domain" description="Peptidase S8/S53" evidence="6">
    <location>
        <begin position="2"/>
        <end position="94"/>
    </location>
</feature>
<dbReference type="PANTHER" id="PTHR43806:SF11">
    <property type="entry name" value="CEREVISIN-RELATED"/>
    <property type="match status" value="1"/>
</dbReference>
<comment type="caution">
    <text evidence="5">Lacks conserved residue(s) required for the propagation of feature annotation.</text>
</comment>
<accession>A0ABU7FFR2</accession>
<sequence length="278" mass="28445">MGAVDGSDDLAWFSSTGPRMGDGGLKPELTAPGVDVLAARSQYASEGSGYYQTMSGTSMATPHVAGAAALLAGTHPDWTGQQLKDALISTTARTPRYTPYAAGSGRLDIAAAVRNTVFATGSVYGGYRSFSAPAGEKSQKTVTYTNTGSSPVTLHLSVQPSAGTSPDVFSLSAPSVTVPANGTADVTLTTSFDAVQTGTSVSGQILATDDAGTTVAHTIIGAYKDYEHYDLKVTARDRSGRPLAGSEVQVTDGKSWNTMVIGADGTGTLTLTPGNYTV</sequence>
<dbReference type="PANTHER" id="PTHR43806">
    <property type="entry name" value="PEPTIDASE S8"/>
    <property type="match status" value="1"/>
</dbReference>
<keyword evidence="3" id="KW-0378">Hydrolase</keyword>
<dbReference type="RefSeq" id="WP_329507399.1">
    <property type="nucleotide sequence ID" value="NZ_JAYWVC010000033.1"/>
</dbReference>
<dbReference type="PROSITE" id="PS51892">
    <property type="entry name" value="SUBTILASE"/>
    <property type="match status" value="1"/>
</dbReference>
<comment type="similarity">
    <text evidence="1 5">Belongs to the peptidase S8 family.</text>
</comment>
<evidence type="ECO:0000259" key="6">
    <source>
        <dbReference type="Pfam" id="PF00082"/>
    </source>
</evidence>
<organism evidence="7 8">
    <name type="scientific">Streptomyces chiangmaiensis</name>
    <dbReference type="NCBI Taxonomy" id="766497"/>
    <lineage>
        <taxon>Bacteria</taxon>
        <taxon>Bacillati</taxon>
        <taxon>Actinomycetota</taxon>
        <taxon>Actinomycetes</taxon>
        <taxon>Kitasatosporales</taxon>
        <taxon>Streptomycetaceae</taxon>
        <taxon>Streptomyces</taxon>
    </lineage>
</organism>
<keyword evidence="4" id="KW-0720">Serine protease</keyword>
<dbReference type="InterPro" id="IPR013783">
    <property type="entry name" value="Ig-like_fold"/>
</dbReference>
<keyword evidence="8" id="KW-1185">Reference proteome</keyword>
<reference evidence="7" key="1">
    <citation type="submission" date="2024-01" db="EMBL/GenBank/DDBJ databases">
        <title>First draft genome sequence data of TA4-1, the type strain of Gram-positive actinobacterium Streptomyces chiangmaiensis.</title>
        <authorList>
            <person name="Yasawong M."/>
            <person name="Nantapong N."/>
        </authorList>
    </citation>
    <scope>NUCLEOTIDE SEQUENCE</scope>
    <source>
        <strain evidence="7">TA4-1</strain>
    </source>
</reference>
<evidence type="ECO:0000256" key="1">
    <source>
        <dbReference type="ARBA" id="ARBA00011073"/>
    </source>
</evidence>
<dbReference type="InterPro" id="IPR023828">
    <property type="entry name" value="Peptidase_S8_Ser-AS"/>
</dbReference>
<evidence type="ECO:0000256" key="4">
    <source>
        <dbReference type="ARBA" id="ARBA00022825"/>
    </source>
</evidence>
<protein>
    <submittedName>
        <fullName evidence="7">S8 family serine peptidase</fullName>
    </submittedName>
</protein>
<evidence type="ECO:0000313" key="8">
    <source>
        <dbReference type="Proteomes" id="UP001333996"/>
    </source>
</evidence>
<keyword evidence="2" id="KW-0645">Protease</keyword>
<dbReference type="InterPro" id="IPR050131">
    <property type="entry name" value="Peptidase_S8_subtilisin-like"/>
</dbReference>
<evidence type="ECO:0000256" key="2">
    <source>
        <dbReference type="ARBA" id="ARBA00022670"/>
    </source>
</evidence>
<dbReference type="Gene3D" id="2.60.40.10">
    <property type="entry name" value="Immunoglobulins"/>
    <property type="match status" value="1"/>
</dbReference>
<name>A0ABU7FFR2_9ACTN</name>
<dbReference type="PROSITE" id="PS00138">
    <property type="entry name" value="SUBTILASE_SER"/>
    <property type="match status" value="1"/>
</dbReference>
<dbReference type="Pfam" id="PF00082">
    <property type="entry name" value="Peptidase_S8"/>
    <property type="match status" value="1"/>
</dbReference>
<dbReference type="InterPro" id="IPR036852">
    <property type="entry name" value="Peptidase_S8/S53_dom_sf"/>
</dbReference>
<gene>
    <name evidence="7" type="ORF">VXC91_13545</name>
</gene>
<dbReference type="SUPFAM" id="SSF52743">
    <property type="entry name" value="Subtilisin-like"/>
    <property type="match status" value="1"/>
</dbReference>
<evidence type="ECO:0000313" key="7">
    <source>
        <dbReference type="EMBL" id="MED7822977.1"/>
    </source>
</evidence>
<dbReference type="Gene3D" id="3.40.50.200">
    <property type="entry name" value="Peptidase S8/S53 domain"/>
    <property type="match status" value="1"/>
</dbReference>
<comment type="caution">
    <text evidence="7">The sequence shown here is derived from an EMBL/GenBank/DDBJ whole genome shotgun (WGS) entry which is preliminary data.</text>
</comment>
<dbReference type="Proteomes" id="UP001333996">
    <property type="component" value="Unassembled WGS sequence"/>
</dbReference>
<evidence type="ECO:0000256" key="3">
    <source>
        <dbReference type="ARBA" id="ARBA00022801"/>
    </source>
</evidence>
<evidence type="ECO:0000256" key="5">
    <source>
        <dbReference type="PROSITE-ProRule" id="PRU01240"/>
    </source>
</evidence>
<dbReference type="InterPro" id="IPR000209">
    <property type="entry name" value="Peptidase_S8/S53_dom"/>
</dbReference>
<proteinExistence type="inferred from homology"/>
<dbReference type="EMBL" id="JAYWVC010000033">
    <property type="protein sequence ID" value="MED7822977.1"/>
    <property type="molecule type" value="Genomic_DNA"/>
</dbReference>